<sequence length="233" mass="25243">MTQQMGNLTDAKSLTGRASRQHVEKVKKERFSDKFVGVVCEVVVFVRMTLAFHLLCVGNGSRRHGLMVRVLLCLLSVSGTVNATTVPPTHFSVAAAVVSATPDVALRDGEALLLCGGAKVDKTPPEALGTSGGHIYEYQRRVCISMFISRVVAFCTRPWRMKLLLFSLFAALGIPFAPTFCWLVPFSGERLAPCVKLSVSASVCGLTVLESSWKVRIMTAVVTKTLMCCTVDA</sequence>
<organism evidence="2 3">
    <name type="scientific">Trypanosoma cruzi (strain CL Brener)</name>
    <dbReference type="NCBI Taxonomy" id="353153"/>
    <lineage>
        <taxon>Eukaryota</taxon>
        <taxon>Discoba</taxon>
        <taxon>Euglenozoa</taxon>
        <taxon>Kinetoplastea</taxon>
        <taxon>Metakinetoplastina</taxon>
        <taxon>Trypanosomatida</taxon>
        <taxon>Trypanosomatidae</taxon>
        <taxon>Trypanosoma</taxon>
        <taxon>Schizotrypanum</taxon>
    </lineage>
</organism>
<reference evidence="2 3" key="1">
    <citation type="journal article" date="2005" name="Science">
        <title>The genome sequence of Trypanosoma cruzi, etiologic agent of Chagas disease.</title>
        <authorList>
            <person name="El-Sayed N.M."/>
            <person name="Myler P.J."/>
            <person name="Bartholomeu D.C."/>
            <person name="Nilsson D."/>
            <person name="Aggarwal G."/>
            <person name="Tran A.N."/>
            <person name="Ghedin E."/>
            <person name="Worthey E.A."/>
            <person name="Delcher A.L."/>
            <person name="Blandin G."/>
            <person name="Westenberger S.J."/>
            <person name="Caler E."/>
            <person name="Cerqueira G.C."/>
            <person name="Branche C."/>
            <person name="Haas B."/>
            <person name="Anupama A."/>
            <person name="Arner E."/>
            <person name="Aslund L."/>
            <person name="Attipoe P."/>
            <person name="Bontempi E."/>
            <person name="Bringaud F."/>
            <person name="Burton P."/>
            <person name="Cadag E."/>
            <person name="Campbell D.A."/>
            <person name="Carrington M."/>
            <person name="Crabtree J."/>
            <person name="Darban H."/>
            <person name="da Silveira J.F."/>
            <person name="de Jong P."/>
            <person name="Edwards K."/>
            <person name="Englund P.T."/>
            <person name="Fazelina G."/>
            <person name="Feldblyum T."/>
            <person name="Ferella M."/>
            <person name="Frasch A.C."/>
            <person name="Gull K."/>
            <person name="Horn D."/>
            <person name="Hou L."/>
            <person name="Huang Y."/>
            <person name="Kindlund E."/>
            <person name="Klingbeil M."/>
            <person name="Kluge S."/>
            <person name="Koo H."/>
            <person name="Lacerda D."/>
            <person name="Levin M.J."/>
            <person name="Lorenzi H."/>
            <person name="Louie T."/>
            <person name="Machado C.R."/>
            <person name="McCulloch R."/>
            <person name="McKenna A."/>
            <person name="Mizuno Y."/>
            <person name="Mottram J.C."/>
            <person name="Nelson S."/>
            <person name="Ochaya S."/>
            <person name="Osoegawa K."/>
            <person name="Pai G."/>
            <person name="Parsons M."/>
            <person name="Pentony M."/>
            <person name="Pettersson U."/>
            <person name="Pop M."/>
            <person name="Ramirez J.L."/>
            <person name="Rinta J."/>
            <person name="Robertson L."/>
            <person name="Salzberg S.L."/>
            <person name="Sanchez D.O."/>
            <person name="Seyler A."/>
            <person name="Sharma R."/>
            <person name="Shetty J."/>
            <person name="Simpson A.J."/>
            <person name="Sisk E."/>
            <person name="Tammi M.T."/>
            <person name="Tarleton R."/>
            <person name="Teixeira S."/>
            <person name="Van Aken S."/>
            <person name="Vogt C."/>
            <person name="Ward P.N."/>
            <person name="Wickstead B."/>
            <person name="Wortman J."/>
            <person name="White O."/>
            <person name="Fraser C.M."/>
            <person name="Stuart K.D."/>
            <person name="Andersson B."/>
        </authorList>
    </citation>
    <scope>NUCLEOTIDE SEQUENCE [LARGE SCALE GENOMIC DNA]</scope>
    <source>
        <strain evidence="2 3">CL Brener</strain>
    </source>
</reference>
<keyword evidence="1" id="KW-0472">Membrane</keyword>
<feature type="transmembrane region" description="Helical" evidence="1">
    <location>
        <begin position="35"/>
        <end position="57"/>
    </location>
</feature>
<evidence type="ECO:0000313" key="3">
    <source>
        <dbReference type="Proteomes" id="UP000002296"/>
    </source>
</evidence>
<accession>Q4CPE8</accession>
<feature type="transmembrane region" description="Helical" evidence="1">
    <location>
        <begin position="163"/>
        <end position="185"/>
    </location>
</feature>
<dbReference type="InParanoid" id="Q4CPE8"/>
<dbReference type="RefSeq" id="XP_804001.1">
    <property type="nucleotide sequence ID" value="XM_798908.1"/>
</dbReference>
<dbReference type="Proteomes" id="UP000002296">
    <property type="component" value="Unassembled WGS sequence"/>
</dbReference>
<keyword evidence="1" id="KW-1133">Transmembrane helix</keyword>
<name>Q4CPE8_TRYCC</name>
<gene>
    <name evidence="2" type="ORF">Tc00.1047053504205.10</name>
</gene>
<dbReference type="EMBL" id="AAHK01002661">
    <property type="protein sequence ID" value="EAN82150.1"/>
    <property type="molecule type" value="Genomic_DNA"/>
</dbReference>
<protein>
    <submittedName>
        <fullName evidence="2">Uncharacterized protein</fullName>
    </submittedName>
</protein>
<dbReference type="GeneID" id="3533315"/>
<dbReference type="KEGG" id="tcr:504205.10"/>
<evidence type="ECO:0000256" key="1">
    <source>
        <dbReference type="SAM" id="Phobius"/>
    </source>
</evidence>
<keyword evidence="3" id="KW-1185">Reference proteome</keyword>
<evidence type="ECO:0000313" key="2">
    <source>
        <dbReference type="EMBL" id="EAN82150.1"/>
    </source>
</evidence>
<keyword evidence="1" id="KW-0812">Transmembrane</keyword>
<comment type="caution">
    <text evidence="2">The sequence shown here is derived from an EMBL/GenBank/DDBJ whole genome shotgun (WGS) entry which is preliminary data.</text>
</comment>
<dbReference type="AlphaFoldDB" id="Q4CPE8"/>
<proteinExistence type="predicted"/>
<dbReference type="PaxDb" id="353153-Q4CPE8"/>